<dbReference type="OrthoDB" id="3552444at2759"/>
<feature type="transmembrane region" description="Helical" evidence="6">
    <location>
        <begin position="179"/>
        <end position="203"/>
    </location>
</feature>
<proteinExistence type="predicted"/>
<feature type="transmembrane region" description="Helical" evidence="6">
    <location>
        <begin position="40"/>
        <end position="56"/>
    </location>
</feature>
<gene>
    <name evidence="7" type="ORF">K444DRAFT_632624</name>
</gene>
<dbReference type="Gene3D" id="1.20.1250.20">
    <property type="entry name" value="MFS general substrate transporter like domains"/>
    <property type="match status" value="1"/>
</dbReference>
<feature type="transmembrane region" description="Helical" evidence="6">
    <location>
        <begin position="137"/>
        <end position="159"/>
    </location>
</feature>
<comment type="subcellular location">
    <subcellularLocation>
        <location evidence="1">Membrane</location>
        <topology evidence="1">Multi-pass membrane protein</topology>
    </subcellularLocation>
</comment>
<organism evidence="7 8">
    <name type="scientific">Hyaloscypha bicolor E</name>
    <dbReference type="NCBI Taxonomy" id="1095630"/>
    <lineage>
        <taxon>Eukaryota</taxon>
        <taxon>Fungi</taxon>
        <taxon>Dikarya</taxon>
        <taxon>Ascomycota</taxon>
        <taxon>Pezizomycotina</taxon>
        <taxon>Leotiomycetes</taxon>
        <taxon>Helotiales</taxon>
        <taxon>Hyaloscyphaceae</taxon>
        <taxon>Hyaloscypha</taxon>
        <taxon>Hyaloscypha bicolor</taxon>
    </lineage>
</organism>
<feature type="transmembrane region" description="Helical" evidence="6">
    <location>
        <begin position="423"/>
        <end position="451"/>
    </location>
</feature>
<dbReference type="AlphaFoldDB" id="A0A2J6SZL3"/>
<feature type="transmembrane region" description="Helical" evidence="6">
    <location>
        <begin position="358"/>
        <end position="379"/>
    </location>
</feature>
<name>A0A2J6SZL3_9HELO</name>
<evidence type="ECO:0000256" key="4">
    <source>
        <dbReference type="ARBA" id="ARBA00023136"/>
    </source>
</evidence>
<dbReference type="GO" id="GO:0000329">
    <property type="term" value="C:fungal-type vacuole membrane"/>
    <property type="evidence" value="ECO:0007669"/>
    <property type="project" value="TreeGrafter"/>
</dbReference>
<keyword evidence="8" id="KW-1185">Reference proteome</keyword>
<evidence type="ECO:0000313" key="8">
    <source>
        <dbReference type="Proteomes" id="UP000235371"/>
    </source>
</evidence>
<keyword evidence="2 6" id="KW-0812">Transmembrane</keyword>
<feature type="transmembrane region" description="Helical" evidence="6">
    <location>
        <begin position="215"/>
        <end position="235"/>
    </location>
</feature>
<keyword evidence="4 6" id="KW-0472">Membrane</keyword>
<dbReference type="SUPFAM" id="SSF103473">
    <property type="entry name" value="MFS general substrate transporter"/>
    <property type="match status" value="1"/>
</dbReference>
<dbReference type="InParanoid" id="A0A2J6SZL3"/>
<feature type="transmembrane region" description="Helical" evidence="6">
    <location>
        <begin position="256"/>
        <end position="273"/>
    </location>
</feature>
<accession>A0A2J6SZL3</accession>
<dbReference type="Proteomes" id="UP000235371">
    <property type="component" value="Unassembled WGS sequence"/>
</dbReference>
<evidence type="ECO:0000256" key="5">
    <source>
        <dbReference type="SAM" id="MobiDB-lite"/>
    </source>
</evidence>
<evidence type="ECO:0000313" key="7">
    <source>
        <dbReference type="EMBL" id="PMD56199.1"/>
    </source>
</evidence>
<evidence type="ECO:0000256" key="2">
    <source>
        <dbReference type="ARBA" id="ARBA00022692"/>
    </source>
</evidence>
<dbReference type="GO" id="GO:0015174">
    <property type="term" value="F:basic amino acid transmembrane transporter activity"/>
    <property type="evidence" value="ECO:0007669"/>
    <property type="project" value="TreeGrafter"/>
</dbReference>
<feature type="transmembrane region" description="Helical" evidence="6">
    <location>
        <begin position="322"/>
        <end position="346"/>
    </location>
</feature>
<keyword evidence="3 6" id="KW-1133">Transmembrane helix</keyword>
<dbReference type="RefSeq" id="XP_024733103.1">
    <property type="nucleotide sequence ID" value="XM_024883497.1"/>
</dbReference>
<dbReference type="PANTHER" id="PTHR23501:SF33">
    <property type="entry name" value="MAJOR FACILITATOR SUPERFAMILY (MFS) PROFILE DOMAIN-CONTAINING PROTEIN"/>
    <property type="match status" value="1"/>
</dbReference>
<dbReference type="GeneID" id="36591574"/>
<dbReference type="PANTHER" id="PTHR23501">
    <property type="entry name" value="MAJOR FACILITATOR SUPERFAMILY"/>
    <property type="match status" value="1"/>
</dbReference>
<evidence type="ECO:0000256" key="1">
    <source>
        <dbReference type="ARBA" id="ARBA00004141"/>
    </source>
</evidence>
<protein>
    <recommendedName>
        <fullName evidence="9">MFS general substrate transporter</fullName>
    </recommendedName>
</protein>
<evidence type="ECO:0000256" key="3">
    <source>
        <dbReference type="ARBA" id="ARBA00022989"/>
    </source>
</evidence>
<reference evidence="7 8" key="1">
    <citation type="submission" date="2016-04" db="EMBL/GenBank/DDBJ databases">
        <title>A degradative enzymes factory behind the ericoid mycorrhizal symbiosis.</title>
        <authorList>
            <consortium name="DOE Joint Genome Institute"/>
            <person name="Martino E."/>
            <person name="Morin E."/>
            <person name="Grelet G."/>
            <person name="Kuo A."/>
            <person name="Kohler A."/>
            <person name="Daghino S."/>
            <person name="Barry K."/>
            <person name="Choi C."/>
            <person name="Cichocki N."/>
            <person name="Clum A."/>
            <person name="Copeland A."/>
            <person name="Hainaut M."/>
            <person name="Haridas S."/>
            <person name="Labutti K."/>
            <person name="Lindquist E."/>
            <person name="Lipzen A."/>
            <person name="Khouja H.-R."/>
            <person name="Murat C."/>
            <person name="Ohm R."/>
            <person name="Olson A."/>
            <person name="Spatafora J."/>
            <person name="Veneault-Fourrey C."/>
            <person name="Henrissat B."/>
            <person name="Grigoriev I."/>
            <person name="Martin F."/>
            <person name="Perotto S."/>
        </authorList>
    </citation>
    <scope>NUCLEOTIDE SEQUENCE [LARGE SCALE GENOMIC DNA]</scope>
    <source>
        <strain evidence="7 8">E</strain>
    </source>
</reference>
<evidence type="ECO:0000256" key="6">
    <source>
        <dbReference type="SAM" id="Phobius"/>
    </source>
</evidence>
<dbReference type="InterPro" id="IPR036259">
    <property type="entry name" value="MFS_trans_sf"/>
</dbReference>
<feature type="region of interest" description="Disordered" evidence="5">
    <location>
        <begin position="1"/>
        <end position="33"/>
    </location>
</feature>
<feature type="compositionally biased region" description="Basic and acidic residues" evidence="5">
    <location>
        <begin position="24"/>
        <end position="33"/>
    </location>
</feature>
<feature type="transmembrane region" description="Helical" evidence="6">
    <location>
        <begin position="293"/>
        <end position="315"/>
    </location>
</feature>
<evidence type="ECO:0008006" key="9">
    <source>
        <dbReference type="Google" id="ProtNLM"/>
    </source>
</evidence>
<sequence>MDTYRDADVSSPGEGSPLIQTQQRENHTHNPDLEKPTYKYALYAIALGVLLARRFGNYQSIVTSRLRALISLPAKASDLGELRNAAWIPLAGSISDATYLVPLANLPLWRSVLVIVQSFGFMSGGPLGSLLASATSWHIPFLVESTLAGAATLILLLALRSPAILDRADSQPPEPSTTLAAPVHTFDILGGILLLFTVLVPLVGLNLWGNVLPGAHPIEITLLCLTLVLLTFFTYHERYNSKSTLLPLHMLKNPQSLAVLACTGLTIFARNQLDIHITFYAEVRSNPDNTFTNWILTCQFLGVSLGSVFSGWLIAKSRQYKWLLVVSIASAFTLYLLISTGIIRLFASTAMEDRSMSYAFFELTVSVFADIGIAVSSALQRQWFIAGMQRAFGHSPGTDKLIAKSLQSLENVRKLPPEIGSRVLNCFVIALRKVFGVSCGLLALAVLVAALKNTPFGTRLPHINHLREAEDGDE</sequence>
<dbReference type="EMBL" id="KZ613848">
    <property type="protein sequence ID" value="PMD56199.1"/>
    <property type="molecule type" value="Genomic_DNA"/>
</dbReference>